<dbReference type="Gene3D" id="3.40.50.2300">
    <property type="match status" value="1"/>
</dbReference>
<dbReference type="InterPro" id="IPR036388">
    <property type="entry name" value="WH-like_DNA-bd_sf"/>
</dbReference>
<dbReference type="Proteomes" id="UP001295462">
    <property type="component" value="Unassembled WGS sequence"/>
</dbReference>
<reference evidence="5" key="1">
    <citation type="submission" date="2022-01" db="EMBL/GenBank/DDBJ databases">
        <authorList>
            <person name="Lagorce A."/>
        </authorList>
    </citation>
    <scope>NUCLEOTIDE SEQUENCE</scope>
    <source>
        <strain evidence="5">Th15_F1_A12</strain>
    </source>
</reference>
<dbReference type="GO" id="GO:0003677">
    <property type="term" value="F:DNA binding"/>
    <property type="evidence" value="ECO:0007669"/>
    <property type="project" value="UniProtKB-KW"/>
</dbReference>
<evidence type="ECO:0000256" key="1">
    <source>
        <dbReference type="ARBA" id="ARBA00023015"/>
    </source>
</evidence>
<dbReference type="SUPFAM" id="SSF46894">
    <property type="entry name" value="C-terminal effector domain of the bipartite response regulators"/>
    <property type="match status" value="1"/>
</dbReference>
<evidence type="ECO:0000313" key="5">
    <source>
        <dbReference type="EMBL" id="CAH1575877.1"/>
    </source>
</evidence>
<sequence length="213" mass="24984">MKAKQLVLMAENNLQTRLIKEQLSLPDTAIRTCLPNEIVLHSATLRVDLVIIDYEFMRQLEDRGLLPDFDLFGWSLMIHNVPKDSVIKDVLRWKLLKGILLRNAPLSHLNTCVEYICQGGLWLPRPYLETLIYRYRHSNQSMDCRQAYLTHRERQILELLSYGLSNQQVASQLFLTANTVKSHLYKLYKKLGVHRRSDAIQAVRVDHRINDYR</sequence>
<dbReference type="Pfam" id="PF00196">
    <property type="entry name" value="GerE"/>
    <property type="match status" value="1"/>
</dbReference>
<keyword evidence="2" id="KW-0238">DNA-binding</keyword>
<organism evidence="5 6">
    <name type="scientific">Vibrio jasicida</name>
    <dbReference type="NCBI Taxonomy" id="766224"/>
    <lineage>
        <taxon>Bacteria</taxon>
        <taxon>Pseudomonadati</taxon>
        <taxon>Pseudomonadota</taxon>
        <taxon>Gammaproteobacteria</taxon>
        <taxon>Vibrionales</taxon>
        <taxon>Vibrionaceae</taxon>
        <taxon>Vibrio</taxon>
    </lineage>
</organism>
<evidence type="ECO:0000259" key="4">
    <source>
        <dbReference type="PROSITE" id="PS50043"/>
    </source>
</evidence>
<evidence type="ECO:0000313" key="6">
    <source>
        <dbReference type="Proteomes" id="UP001295462"/>
    </source>
</evidence>
<evidence type="ECO:0000256" key="2">
    <source>
        <dbReference type="ARBA" id="ARBA00023125"/>
    </source>
</evidence>
<dbReference type="EMBL" id="CAKMUD010000039">
    <property type="protein sequence ID" value="CAH1575877.1"/>
    <property type="molecule type" value="Genomic_DNA"/>
</dbReference>
<dbReference type="RefSeq" id="WP_105069249.1">
    <property type="nucleotide sequence ID" value="NZ_CAKMTZ010000023.1"/>
</dbReference>
<dbReference type="SMART" id="SM00421">
    <property type="entry name" value="HTH_LUXR"/>
    <property type="match status" value="1"/>
</dbReference>
<keyword evidence="3" id="KW-0804">Transcription</keyword>
<comment type="caution">
    <text evidence="5">The sequence shown here is derived from an EMBL/GenBank/DDBJ whole genome shotgun (WGS) entry which is preliminary data.</text>
</comment>
<proteinExistence type="predicted"/>
<protein>
    <submittedName>
        <fullName evidence="5">Helix-turn-helix transcriptional regulator</fullName>
    </submittedName>
</protein>
<accession>A0AAU9QIL5</accession>
<dbReference type="PANTHER" id="PTHR44688:SF16">
    <property type="entry name" value="DNA-BINDING TRANSCRIPTIONAL ACTIVATOR DEVR_DOSR"/>
    <property type="match status" value="1"/>
</dbReference>
<dbReference type="GO" id="GO:0006355">
    <property type="term" value="P:regulation of DNA-templated transcription"/>
    <property type="evidence" value="ECO:0007669"/>
    <property type="project" value="InterPro"/>
</dbReference>
<dbReference type="AlphaFoldDB" id="A0AAU9QIL5"/>
<dbReference type="PRINTS" id="PR00038">
    <property type="entry name" value="HTHLUXR"/>
</dbReference>
<dbReference type="InterPro" id="IPR016032">
    <property type="entry name" value="Sig_transdc_resp-reg_C-effctor"/>
</dbReference>
<evidence type="ECO:0000256" key="3">
    <source>
        <dbReference type="ARBA" id="ARBA00023163"/>
    </source>
</evidence>
<dbReference type="CDD" id="cd06170">
    <property type="entry name" value="LuxR_C_like"/>
    <property type="match status" value="1"/>
</dbReference>
<keyword evidence="1" id="KW-0805">Transcription regulation</keyword>
<dbReference type="Gene3D" id="1.10.10.10">
    <property type="entry name" value="Winged helix-like DNA-binding domain superfamily/Winged helix DNA-binding domain"/>
    <property type="match status" value="1"/>
</dbReference>
<dbReference type="InterPro" id="IPR000792">
    <property type="entry name" value="Tscrpt_reg_LuxR_C"/>
</dbReference>
<dbReference type="PROSITE" id="PS50043">
    <property type="entry name" value="HTH_LUXR_2"/>
    <property type="match status" value="1"/>
</dbReference>
<dbReference type="PANTHER" id="PTHR44688">
    <property type="entry name" value="DNA-BINDING TRANSCRIPTIONAL ACTIVATOR DEVR_DOSR"/>
    <property type="match status" value="1"/>
</dbReference>
<feature type="domain" description="HTH luxR-type" evidence="4">
    <location>
        <begin position="142"/>
        <end position="207"/>
    </location>
</feature>
<name>A0AAU9QIL5_9VIBR</name>
<gene>
    <name evidence="5" type="ORF">THF1A12_1330001</name>
</gene>